<feature type="region of interest" description="Disordered" evidence="2">
    <location>
        <begin position="81"/>
        <end position="111"/>
    </location>
</feature>
<dbReference type="EMBL" id="ML977153">
    <property type="protein sequence ID" value="KAF1987278.1"/>
    <property type="molecule type" value="Genomic_DNA"/>
</dbReference>
<dbReference type="Gene3D" id="3.30.70.330">
    <property type="match status" value="1"/>
</dbReference>
<keyword evidence="1" id="KW-0694">RNA-binding</keyword>
<dbReference type="Proteomes" id="UP000800041">
    <property type="component" value="Unassembled WGS sequence"/>
</dbReference>
<evidence type="ECO:0000256" key="2">
    <source>
        <dbReference type="SAM" id="MobiDB-lite"/>
    </source>
</evidence>
<feature type="region of interest" description="Disordered" evidence="2">
    <location>
        <begin position="140"/>
        <end position="173"/>
    </location>
</feature>
<dbReference type="InterPro" id="IPR035979">
    <property type="entry name" value="RBD_domain_sf"/>
</dbReference>
<name>A0A6G1H2T9_9PEZI</name>
<organism evidence="4 5">
    <name type="scientific">Aulographum hederae CBS 113979</name>
    <dbReference type="NCBI Taxonomy" id="1176131"/>
    <lineage>
        <taxon>Eukaryota</taxon>
        <taxon>Fungi</taxon>
        <taxon>Dikarya</taxon>
        <taxon>Ascomycota</taxon>
        <taxon>Pezizomycotina</taxon>
        <taxon>Dothideomycetes</taxon>
        <taxon>Pleosporomycetidae</taxon>
        <taxon>Aulographales</taxon>
        <taxon>Aulographaceae</taxon>
    </lineage>
</organism>
<dbReference type="CDD" id="cd12261">
    <property type="entry name" value="RRM1_3_MRN1"/>
    <property type="match status" value="1"/>
</dbReference>
<dbReference type="InterPro" id="IPR012677">
    <property type="entry name" value="Nucleotide-bd_a/b_plait_sf"/>
</dbReference>
<gene>
    <name evidence="4" type="ORF">K402DRAFT_420499</name>
</gene>
<dbReference type="AlphaFoldDB" id="A0A6G1H2T9"/>
<dbReference type="OrthoDB" id="2935572at2759"/>
<evidence type="ECO:0000256" key="1">
    <source>
        <dbReference type="PROSITE-ProRule" id="PRU00176"/>
    </source>
</evidence>
<reference evidence="4" key="1">
    <citation type="journal article" date="2020" name="Stud. Mycol.">
        <title>101 Dothideomycetes genomes: a test case for predicting lifestyles and emergence of pathogens.</title>
        <authorList>
            <person name="Haridas S."/>
            <person name="Albert R."/>
            <person name="Binder M."/>
            <person name="Bloem J."/>
            <person name="Labutti K."/>
            <person name="Salamov A."/>
            <person name="Andreopoulos B."/>
            <person name="Baker S."/>
            <person name="Barry K."/>
            <person name="Bills G."/>
            <person name="Bluhm B."/>
            <person name="Cannon C."/>
            <person name="Castanera R."/>
            <person name="Culley D."/>
            <person name="Daum C."/>
            <person name="Ezra D."/>
            <person name="Gonzalez J."/>
            <person name="Henrissat B."/>
            <person name="Kuo A."/>
            <person name="Liang C."/>
            <person name="Lipzen A."/>
            <person name="Lutzoni F."/>
            <person name="Magnuson J."/>
            <person name="Mondo S."/>
            <person name="Nolan M."/>
            <person name="Ohm R."/>
            <person name="Pangilinan J."/>
            <person name="Park H.-J."/>
            <person name="Ramirez L."/>
            <person name="Alfaro M."/>
            <person name="Sun H."/>
            <person name="Tritt A."/>
            <person name="Yoshinaga Y."/>
            <person name="Zwiers L.-H."/>
            <person name="Turgeon B."/>
            <person name="Goodwin S."/>
            <person name="Spatafora J."/>
            <person name="Crous P."/>
            <person name="Grigoriev I."/>
        </authorList>
    </citation>
    <scope>NUCLEOTIDE SEQUENCE</scope>
    <source>
        <strain evidence="4">CBS 113979</strain>
    </source>
</reference>
<dbReference type="SMART" id="SM00360">
    <property type="entry name" value="RRM"/>
    <property type="match status" value="1"/>
</dbReference>
<accession>A0A6G1H2T9</accession>
<evidence type="ECO:0000313" key="4">
    <source>
        <dbReference type="EMBL" id="KAF1987278.1"/>
    </source>
</evidence>
<dbReference type="GO" id="GO:0003723">
    <property type="term" value="F:RNA binding"/>
    <property type="evidence" value="ECO:0007669"/>
    <property type="project" value="UniProtKB-UniRule"/>
</dbReference>
<dbReference type="SUPFAM" id="SSF54928">
    <property type="entry name" value="RNA-binding domain, RBD"/>
    <property type="match status" value="1"/>
</dbReference>
<keyword evidence="5" id="KW-1185">Reference proteome</keyword>
<dbReference type="InterPro" id="IPR000504">
    <property type="entry name" value="RRM_dom"/>
</dbReference>
<dbReference type="PROSITE" id="PS50102">
    <property type="entry name" value="RRM"/>
    <property type="match status" value="1"/>
</dbReference>
<sequence>MAETVTILKSYLEALLRRADFFTSVADSKGVSLPETVNVPTDEYTKLIQHEREHNNLIVALFRVGLTHEALQQLVIDQVPDAPSGTEEQTKSKDVQNKISKGTVESHAKTKRDLAFTEDYRALNAGANAFLPRRNGFRRGLESPSNASEDEFDLATDTGLEPPPSRTSNRTETRRTLLITKLPDNVTHQELVNVIRGGRIVDMYIRNDRRSANVTFAEAEAASSFIAYARRNNIVINYKMINVAWNERQMTLSQHVRKSIHNGGTRNLILRNAASKISEDVIREDLDHIHNLAVVSAAVKGSDIHLSINSVSCALFARTCMLSRGFYRGLRIDHGPDECDQPLPRPTATSNYSIPDSDLNSAIRAPANPFDLLSIDDESDDGGRDTAEGATVGFNSWYGPPAQRVRASDVVRAAMW</sequence>
<protein>
    <recommendedName>
        <fullName evidence="3">RRM domain-containing protein</fullName>
    </recommendedName>
</protein>
<feature type="domain" description="RRM" evidence="3">
    <location>
        <begin position="175"/>
        <end position="248"/>
    </location>
</feature>
<proteinExistence type="predicted"/>
<evidence type="ECO:0000313" key="5">
    <source>
        <dbReference type="Proteomes" id="UP000800041"/>
    </source>
</evidence>
<evidence type="ECO:0000259" key="3">
    <source>
        <dbReference type="PROSITE" id="PS50102"/>
    </source>
</evidence>